<gene>
    <name evidence="1" type="ORF">VIBNISOn1_560073</name>
</gene>
<dbReference type="RefSeq" id="WP_022612994.1">
    <property type="nucleotide sequence ID" value="NZ_LK391965.1"/>
</dbReference>
<dbReference type="AlphaFoldDB" id="A0AAV2VVM8"/>
<protein>
    <recommendedName>
        <fullName evidence="3">Lipoprotein</fullName>
    </recommendedName>
</protein>
<proteinExistence type="predicted"/>
<evidence type="ECO:0000313" key="2">
    <source>
        <dbReference type="Proteomes" id="UP000018211"/>
    </source>
</evidence>
<comment type="caution">
    <text evidence="1">The sequence shown here is derived from an EMBL/GenBank/DDBJ whole genome shotgun (WGS) entry which is preliminary data.</text>
</comment>
<sequence>MNNTLLKVLACSCVFLSGCNFKTTSDGKVVACSDSVEPAIKVEVIDKETGYRISCGASIVIRDGEFSEERSNHHGTGCDNSKALLGAYEREGTYKVSVFKDGYLDWSTEGIEVSSNVCHVNTITIQAYLEK</sequence>
<dbReference type="Proteomes" id="UP000018211">
    <property type="component" value="Unassembled WGS sequence"/>
</dbReference>
<dbReference type="EMBL" id="CAOF01000149">
    <property type="protein sequence ID" value="CCO48538.1"/>
    <property type="molecule type" value="Genomic_DNA"/>
</dbReference>
<evidence type="ECO:0000313" key="1">
    <source>
        <dbReference type="EMBL" id="CCO48538.1"/>
    </source>
</evidence>
<evidence type="ECO:0008006" key="3">
    <source>
        <dbReference type="Google" id="ProtNLM"/>
    </source>
</evidence>
<reference evidence="1 2" key="1">
    <citation type="journal article" date="2013" name="ISME J.">
        <title>Comparative genomics of pathogenic lineages of Vibrio nigripulchritudo identifies virulence-associated traits.</title>
        <authorList>
            <person name="Goudenege D."/>
            <person name="Labreuche Y."/>
            <person name="Krin E."/>
            <person name="Ansquer D."/>
            <person name="Mangenot S."/>
            <person name="Calteau A."/>
            <person name="Medigue C."/>
            <person name="Mazel D."/>
            <person name="Polz M.F."/>
            <person name="Le Roux F."/>
        </authorList>
    </citation>
    <scope>NUCLEOTIDE SEQUENCE [LARGE SCALE GENOMIC DNA]</scope>
    <source>
        <strain evidence="1 2">SOn1</strain>
    </source>
</reference>
<dbReference type="PROSITE" id="PS51257">
    <property type="entry name" value="PROKAR_LIPOPROTEIN"/>
    <property type="match status" value="1"/>
</dbReference>
<organism evidence="1 2">
    <name type="scientific">Vibrio nigripulchritudo SOn1</name>
    <dbReference type="NCBI Taxonomy" id="1238450"/>
    <lineage>
        <taxon>Bacteria</taxon>
        <taxon>Pseudomonadati</taxon>
        <taxon>Pseudomonadota</taxon>
        <taxon>Gammaproteobacteria</taxon>
        <taxon>Vibrionales</taxon>
        <taxon>Vibrionaceae</taxon>
        <taxon>Vibrio</taxon>
    </lineage>
</organism>
<name>A0AAV2VVM8_9VIBR</name>
<accession>A0AAV2VVM8</accession>